<evidence type="ECO:0000256" key="6">
    <source>
        <dbReference type="ARBA" id="ARBA00023002"/>
    </source>
</evidence>
<evidence type="ECO:0000313" key="9">
    <source>
        <dbReference type="Proteomes" id="UP001600888"/>
    </source>
</evidence>
<evidence type="ECO:0000256" key="7">
    <source>
        <dbReference type="ARBA" id="ARBA00023033"/>
    </source>
</evidence>
<name>A0ABR4F1E2_9PEZI</name>
<evidence type="ECO:0000256" key="2">
    <source>
        <dbReference type="ARBA" id="ARBA00010139"/>
    </source>
</evidence>
<keyword evidence="3" id="KW-0285">Flavoprotein</keyword>
<keyword evidence="6" id="KW-0560">Oxidoreductase</keyword>
<comment type="similarity">
    <text evidence="2">Belongs to the FAD-binding monooxygenase family.</text>
</comment>
<reference evidence="8 9" key="1">
    <citation type="submission" date="2024-03" db="EMBL/GenBank/DDBJ databases">
        <title>A high-quality draft genome sequence of Diaporthe vaccinii, a causative agent of upright dieback and viscid rot disease in cranberry plants.</title>
        <authorList>
            <person name="Sarrasin M."/>
            <person name="Lang B.F."/>
            <person name="Burger G."/>
        </authorList>
    </citation>
    <scope>NUCLEOTIDE SEQUENCE [LARGE SCALE GENOMIC DNA]</scope>
    <source>
        <strain evidence="8 9">IS7</strain>
    </source>
</reference>
<protein>
    <recommendedName>
        <fullName evidence="10">HK97 family phage prohead protease</fullName>
    </recommendedName>
</protein>
<evidence type="ECO:0008006" key="10">
    <source>
        <dbReference type="Google" id="ProtNLM"/>
    </source>
</evidence>
<comment type="cofactor">
    <cofactor evidence="1">
        <name>FAD</name>
        <dbReference type="ChEBI" id="CHEBI:57692"/>
    </cofactor>
</comment>
<dbReference type="InterPro" id="IPR020946">
    <property type="entry name" value="Flavin_mOase-like"/>
</dbReference>
<dbReference type="EMBL" id="JBAWTH010000016">
    <property type="protein sequence ID" value="KAL2288493.1"/>
    <property type="molecule type" value="Genomic_DNA"/>
</dbReference>
<evidence type="ECO:0000256" key="5">
    <source>
        <dbReference type="ARBA" id="ARBA00022857"/>
    </source>
</evidence>
<dbReference type="InterPro" id="IPR050775">
    <property type="entry name" value="FAD-binding_Monooxygenases"/>
</dbReference>
<keyword evidence="4" id="KW-0274">FAD</keyword>
<evidence type="ECO:0000313" key="8">
    <source>
        <dbReference type="EMBL" id="KAL2288493.1"/>
    </source>
</evidence>
<dbReference type="Pfam" id="PF00743">
    <property type="entry name" value="FMO-like"/>
    <property type="match status" value="1"/>
</dbReference>
<keyword evidence="7" id="KW-0503">Monooxygenase</keyword>
<dbReference type="InterPro" id="IPR036188">
    <property type="entry name" value="FAD/NAD-bd_sf"/>
</dbReference>
<keyword evidence="5" id="KW-0521">NADP</keyword>
<evidence type="ECO:0000256" key="1">
    <source>
        <dbReference type="ARBA" id="ARBA00001974"/>
    </source>
</evidence>
<gene>
    <name evidence="8" type="ORF">FJTKL_03870</name>
</gene>
<evidence type="ECO:0000256" key="4">
    <source>
        <dbReference type="ARBA" id="ARBA00022827"/>
    </source>
</evidence>
<dbReference type="Gene3D" id="3.50.50.60">
    <property type="entry name" value="FAD/NAD(P)-binding domain"/>
    <property type="match status" value="2"/>
</dbReference>
<organism evidence="8 9">
    <name type="scientific">Diaporthe vaccinii</name>
    <dbReference type="NCBI Taxonomy" id="105482"/>
    <lineage>
        <taxon>Eukaryota</taxon>
        <taxon>Fungi</taxon>
        <taxon>Dikarya</taxon>
        <taxon>Ascomycota</taxon>
        <taxon>Pezizomycotina</taxon>
        <taxon>Sordariomycetes</taxon>
        <taxon>Sordariomycetidae</taxon>
        <taxon>Diaporthales</taxon>
        <taxon>Diaporthaceae</taxon>
        <taxon>Diaporthe</taxon>
        <taxon>Diaporthe eres species complex</taxon>
    </lineage>
</organism>
<dbReference type="PANTHER" id="PTHR43098:SF3">
    <property type="entry name" value="L-ORNITHINE N(5)-MONOOXYGENASE-RELATED"/>
    <property type="match status" value="1"/>
</dbReference>
<sequence>MGDPAVVTLPQAEKKFKTELTDYSVRREGGKWPYGDIDVDALIVGAGFSGIFMLKTLRDRGLKAVIFEAGNDTGGTWRWNCYPGARVDSAVPEYEFSWPEVYKTWNWSTNYPDFKELRAYFDHVDKVIDVKKDCSFNTVVTSGNFDTAEGKWIVKTADGRTSKARFFILGTGFAAKRYIPDWPGIDKFQGIVHHSSFWPDDEIDVRGKRCAVIGTGASGVQISQEWGPIAGSLKVFQRTPNLAIPMGKKPLTVEEQTNSKQWYHRFFEMRERSFGGFLYNFSEKGTFEDSPEEREKFYQSLFDHGGFVYWLANYKDYLRSAEANTEAYNFWAKTVRSRIGDPRKRDLLAPLKMPHYFGIKRPCLEQNYYEQFNRESVDVIDISKNGVKEFNETGITLEDGAHYEFDVIAIATGFDITTGGMTQMGLKSIESSELETEWRAAANTYLGLTVSGYPNMFHMYGPHGPTLLSNGPATVEVQGRWIADAIVKMKREGVKYINPTKDATKAWKNHINELSDATLFPTTRSTYMGEVYQAKHSSRSTTLAGSRRIRLRFGRLSPIGRALMWSRRMAQPMGRRKCS</sequence>
<dbReference type="PANTHER" id="PTHR43098">
    <property type="entry name" value="L-ORNITHINE N(5)-MONOOXYGENASE-RELATED"/>
    <property type="match status" value="1"/>
</dbReference>
<accession>A0ABR4F1E2</accession>
<comment type="caution">
    <text evidence="8">The sequence shown here is derived from an EMBL/GenBank/DDBJ whole genome shotgun (WGS) entry which is preliminary data.</text>
</comment>
<keyword evidence="9" id="KW-1185">Reference proteome</keyword>
<evidence type="ECO:0000256" key="3">
    <source>
        <dbReference type="ARBA" id="ARBA00022630"/>
    </source>
</evidence>
<proteinExistence type="inferred from homology"/>
<dbReference type="SUPFAM" id="SSF51905">
    <property type="entry name" value="FAD/NAD(P)-binding domain"/>
    <property type="match status" value="1"/>
</dbReference>
<dbReference type="Proteomes" id="UP001600888">
    <property type="component" value="Unassembled WGS sequence"/>
</dbReference>